<evidence type="ECO:0000313" key="2">
    <source>
        <dbReference type="Proteomes" id="UP000640583"/>
    </source>
</evidence>
<accession>A0A8J7IVT5</accession>
<keyword evidence="2" id="KW-1185">Reference proteome</keyword>
<sequence>MNAIVITALIAASAAGYGLMYLAMRKGGHKKQDYQAFADKQGWQYEQISDTTRTTIDRFRDPADNWRLDLVFIGGGPNTVGSFSGSTRRRMEWHCPTGAIEGEAALGMPLPEKSVNMMRMGGDMGKQILKAALKGTFYAIGETRFTLTIDEASAGDPSGVVMSTPGQEKAMDAFRRNTDLAGFRMGRNAADVPVVIRNQDGITLRRQGIVKDLDDLPRLADLGKSLRGDL</sequence>
<comment type="caution">
    <text evidence="1">The sequence shown here is derived from an EMBL/GenBank/DDBJ whole genome shotgun (WGS) entry which is preliminary data.</text>
</comment>
<dbReference type="Proteomes" id="UP000640583">
    <property type="component" value="Unassembled WGS sequence"/>
</dbReference>
<name>A0A8J7IVT5_9RHOB</name>
<organism evidence="1 2">
    <name type="scientific">Halocynthiibacter styelae</name>
    <dbReference type="NCBI Taxonomy" id="2761955"/>
    <lineage>
        <taxon>Bacteria</taxon>
        <taxon>Pseudomonadati</taxon>
        <taxon>Pseudomonadota</taxon>
        <taxon>Alphaproteobacteria</taxon>
        <taxon>Rhodobacterales</taxon>
        <taxon>Paracoccaceae</taxon>
        <taxon>Halocynthiibacter</taxon>
    </lineage>
</organism>
<dbReference type="RefSeq" id="WP_228848417.1">
    <property type="nucleotide sequence ID" value="NZ_JADCKQ010000005.1"/>
</dbReference>
<proteinExistence type="predicted"/>
<dbReference type="EMBL" id="JADCKQ010000005">
    <property type="protein sequence ID" value="MBI1493578.1"/>
    <property type="molecule type" value="Genomic_DNA"/>
</dbReference>
<protein>
    <submittedName>
        <fullName evidence="1">Uncharacterized protein</fullName>
    </submittedName>
</protein>
<evidence type="ECO:0000313" key="1">
    <source>
        <dbReference type="EMBL" id="MBI1493578.1"/>
    </source>
</evidence>
<reference evidence="1" key="1">
    <citation type="submission" date="2020-10" db="EMBL/GenBank/DDBJ databases">
        <title>Paenihalocynthiibacter styelae gen. nov., sp. nov., isolated from stalked sea squirt Styela clava.</title>
        <authorList>
            <person name="Kim Y.-O."/>
            <person name="Yoon J.-H."/>
        </authorList>
    </citation>
    <scope>NUCLEOTIDE SEQUENCE</scope>
    <source>
        <strain evidence="1">MYP1-1</strain>
    </source>
</reference>
<dbReference type="AlphaFoldDB" id="A0A8J7IVT5"/>
<gene>
    <name evidence="1" type="ORF">H1D41_08040</name>
</gene>